<name>A0A5C2SJ14_9APHY</name>
<dbReference type="Proteomes" id="UP000313359">
    <property type="component" value="Unassembled WGS sequence"/>
</dbReference>
<dbReference type="OrthoDB" id="2751422at2759"/>
<dbReference type="EMBL" id="ML122255">
    <property type="protein sequence ID" value="RPD63825.1"/>
    <property type="molecule type" value="Genomic_DNA"/>
</dbReference>
<evidence type="ECO:0000313" key="2">
    <source>
        <dbReference type="Proteomes" id="UP000313359"/>
    </source>
</evidence>
<protein>
    <recommendedName>
        <fullName evidence="3">F-box domain-containing protein</fullName>
    </recommendedName>
</protein>
<gene>
    <name evidence="1" type="ORF">L227DRAFT_650816</name>
</gene>
<proteinExistence type="predicted"/>
<dbReference type="SUPFAM" id="SSF52047">
    <property type="entry name" value="RNI-like"/>
    <property type="match status" value="1"/>
</dbReference>
<evidence type="ECO:0008006" key="3">
    <source>
        <dbReference type="Google" id="ProtNLM"/>
    </source>
</evidence>
<evidence type="ECO:0000313" key="1">
    <source>
        <dbReference type="EMBL" id="RPD63825.1"/>
    </source>
</evidence>
<accession>A0A5C2SJ14</accession>
<reference evidence="1" key="1">
    <citation type="journal article" date="2018" name="Genome Biol. Evol.">
        <title>Genomics and development of Lentinus tigrinus, a white-rot wood-decaying mushroom with dimorphic fruiting bodies.</title>
        <authorList>
            <person name="Wu B."/>
            <person name="Xu Z."/>
            <person name="Knudson A."/>
            <person name="Carlson A."/>
            <person name="Chen N."/>
            <person name="Kovaka S."/>
            <person name="LaButti K."/>
            <person name="Lipzen A."/>
            <person name="Pennachio C."/>
            <person name="Riley R."/>
            <person name="Schakwitz W."/>
            <person name="Umezawa K."/>
            <person name="Ohm R.A."/>
            <person name="Grigoriev I.V."/>
            <person name="Nagy L.G."/>
            <person name="Gibbons J."/>
            <person name="Hibbett D."/>
        </authorList>
    </citation>
    <scope>NUCLEOTIDE SEQUENCE [LARGE SCALE GENOMIC DNA]</scope>
    <source>
        <strain evidence="1">ALCF2SS1-6</strain>
    </source>
</reference>
<dbReference type="Gene3D" id="3.80.10.10">
    <property type="entry name" value="Ribonuclease Inhibitor"/>
    <property type="match status" value="1"/>
</dbReference>
<keyword evidence="2" id="KW-1185">Reference proteome</keyword>
<sequence>MDGISPNKDYKGSQLVGYRNPVFPAEIADMIIDYLHGHRNALKRCSLVCKGWKASSRHHLFRTVSFSPKKVAFSDIVEFLASSPDVCAYIKEVTLLEYQGISLRDLRAALHPLKSLRSVTLDRLHVSKPKWREPTLEPVVGVLDTLRIASSNVLDTDISVFFDLLGLFSELTALHLSYSHLLGHSTLRHSGLTTTASDRFRRVETLLLRALPLHALDVILHRNHLPHRWASLRTLCMDGGCSTWEHVKRIGEFIAVIGPQLRELAVRLQYMLLRERDDMNGVVTIRDTAEKWRALRLDKCTKLHVFKISVGHGDPMSQRDGKAIFRSTVDLLTHLPSNAMEVRVSFALRREWYTLHDNPFRHYRDGLMALDWKALDCTLSADRFEKLRVVLDVGVVRGTFNMKKCQDLFDCVRRALPELESRYMLKLDFTKEKWWGTLDGLWD</sequence>
<dbReference type="InterPro" id="IPR032675">
    <property type="entry name" value="LRR_dom_sf"/>
</dbReference>
<dbReference type="AlphaFoldDB" id="A0A5C2SJ14"/>
<organism evidence="1 2">
    <name type="scientific">Lentinus tigrinus ALCF2SS1-6</name>
    <dbReference type="NCBI Taxonomy" id="1328759"/>
    <lineage>
        <taxon>Eukaryota</taxon>
        <taxon>Fungi</taxon>
        <taxon>Dikarya</taxon>
        <taxon>Basidiomycota</taxon>
        <taxon>Agaricomycotina</taxon>
        <taxon>Agaricomycetes</taxon>
        <taxon>Polyporales</taxon>
        <taxon>Polyporaceae</taxon>
        <taxon>Lentinus</taxon>
    </lineage>
</organism>